<comment type="caution">
    <text evidence="7">The sequence shown here is derived from an EMBL/GenBank/DDBJ whole genome shotgun (WGS) entry which is preliminary data.</text>
</comment>
<organism evidence="7 8">
    <name type="scientific">Ambrosia artemisiifolia</name>
    <name type="common">Common ragweed</name>
    <dbReference type="NCBI Taxonomy" id="4212"/>
    <lineage>
        <taxon>Eukaryota</taxon>
        <taxon>Viridiplantae</taxon>
        <taxon>Streptophyta</taxon>
        <taxon>Embryophyta</taxon>
        <taxon>Tracheophyta</taxon>
        <taxon>Spermatophyta</taxon>
        <taxon>Magnoliopsida</taxon>
        <taxon>eudicotyledons</taxon>
        <taxon>Gunneridae</taxon>
        <taxon>Pentapetalae</taxon>
        <taxon>asterids</taxon>
        <taxon>campanulids</taxon>
        <taxon>Asterales</taxon>
        <taxon>Asteraceae</taxon>
        <taxon>Asteroideae</taxon>
        <taxon>Heliantheae alliance</taxon>
        <taxon>Heliantheae</taxon>
        <taxon>Ambrosia</taxon>
    </lineage>
</organism>
<evidence type="ECO:0000256" key="1">
    <source>
        <dbReference type="ARBA" id="ARBA00004123"/>
    </source>
</evidence>
<dbReference type="PANTHER" id="PTHR45959:SF39">
    <property type="entry name" value="MYC-TYPE, BASIC HELIX-LOOP-HELIX (BHLH) DOMAIN-CONTAINING PROTEIN-RELATED"/>
    <property type="match status" value="1"/>
</dbReference>
<dbReference type="InterPro" id="IPR011598">
    <property type="entry name" value="bHLH_dom"/>
</dbReference>
<dbReference type="EMBL" id="JAMZMK010009499">
    <property type="protein sequence ID" value="KAI7735354.1"/>
    <property type="molecule type" value="Genomic_DNA"/>
</dbReference>
<evidence type="ECO:0000256" key="2">
    <source>
        <dbReference type="ARBA" id="ARBA00023015"/>
    </source>
</evidence>
<gene>
    <name evidence="7" type="ORF">M8C21_022100</name>
</gene>
<dbReference type="PROSITE" id="PS50888">
    <property type="entry name" value="BHLH"/>
    <property type="match status" value="1"/>
</dbReference>
<dbReference type="SUPFAM" id="SSF47459">
    <property type="entry name" value="HLH, helix-loop-helix DNA-binding domain"/>
    <property type="match status" value="1"/>
</dbReference>
<dbReference type="Gene3D" id="4.10.280.10">
    <property type="entry name" value="Helix-loop-helix DNA-binding domain"/>
    <property type="match status" value="1"/>
</dbReference>
<keyword evidence="4" id="KW-0539">Nucleus</keyword>
<dbReference type="SMART" id="SM00353">
    <property type="entry name" value="HLH"/>
    <property type="match status" value="1"/>
</dbReference>
<protein>
    <recommendedName>
        <fullName evidence="6">BHLH domain-containing protein</fullName>
    </recommendedName>
</protein>
<dbReference type="InterPro" id="IPR036638">
    <property type="entry name" value="HLH_DNA-bd_sf"/>
</dbReference>
<dbReference type="Pfam" id="PF00010">
    <property type="entry name" value="HLH"/>
    <property type="match status" value="1"/>
</dbReference>
<dbReference type="GO" id="GO:0005634">
    <property type="term" value="C:nucleus"/>
    <property type="evidence" value="ECO:0007669"/>
    <property type="project" value="UniProtKB-SubCell"/>
</dbReference>
<proteinExistence type="predicted"/>
<feature type="region of interest" description="Disordered" evidence="5">
    <location>
        <begin position="50"/>
        <end position="73"/>
    </location>
</feature>
<dbReference type="AlphaFoldDB" id="A0AAD5GBH0"/>
<dbReference type="PANTHER" id="PTHR45959">
    <property type="entry name" value="BHLH TRANSCRIPTION FACTOR"/>
    <property type="match status" value="1"/>
</dbReference>
<reference evidence="7" key="1">
    <citation type="submission" date="2022-06" db="EMBL/GenBank/DDBJ databases">
        <title>Uncovering the hologenomic basis of an extraordinary plant invasion.</title>
        <authorList>
            <person name="Bieker V.C."/>
            <person name="Martin M.D."/>
            <person name="Gilbert T."/>
            <person name="Hodgins K."/>
            <person name="Battlay P."/>
            <person name="Petersen B."/>
            <person name="Wilson J."/>
        </authorList>
    </citation>
    <scope>NUCLEOTIDE SEQUENCE</scope>
    <source>
        <strain evidence="7">AA19_3_7</strain>
        <tissue evidence="7">Leaf</tissue>
    </source>
</reference>
<evidence type="ECO:0000313" key="8">
    <source>
        <dbReference type="Proteomes" id="UP001206925"/>
    </source>
</evidence>
<evidence type="ECO:0000259" key="6">
    <source>
        <dbReference type="PROSITE" id="PS50888"/>
    </source>
</evidence>
<keyword evidence="3" id="KW-0804">Transcription</keyword>
<sequence>MEGPSNFMQHQPRAYCSDLVDSFSCQSFKGCPNVITTSQSIHVPTINSDVDKQQDHKTSNISPFAPSHASPSNTFTISFGNSTSPQETNNIYRSSKLNYPDAVMPDEETRLNEFLRSIDDTTRFRRTRRNERQVQEHVLSERKRREKLAERFTSLSALLPGLKRMDKATVLEGARKYIMQLQTLVKELEETSVKGKDNVQELGVSTGISMFCGDHEDVASSSDETNYLPSSSTNNPEIKARISGSKMLVRIYCMDSSSIVSKTITEFERLGITVDCCSVLPFGTTHLVTIVAQMSDEMVITAKYLVRCLLSTLRDFH</sequence>
<accession>A0AAD5GBH0</accession>
<evidence type="ECO:0000256" key="4">
    <source>
        <dbReference type="ARBA" id="ARBA00023242"/>
    </source>
</evidence>
<evidence type="ECO:0000256" key="5">
    <source>
        <dbReference type="SAM" id="MobiDB-lite"/>
    </source>
</evidence>
<keyword evidence="8" id="KW-1185">Reference proteome</keyword>
<dbReference type="InterPro" id="IPR052610">
    <property type="entry name" value="bHLH_transcription_regulator"/>
</dbReference>
<name>A0AAD5GBH0_AMBAR</name>
<evidence type="ECO:0000256" key="3">
    <source>
        <dbReference type="ARBA" id="ARBA00023163"/>
    </source>
</evidence>
<keyword evidence="2" id="KW-0805">Transcription regulation</keyword>
<feature type="domain" description="BHLH" evidence="6">
    <location>
        <begin position="132"/>
        <end position="181"/>
    </location>
</feature>
<comment type="subcellular location">
    <subcellularLocation>
        <location evidence="1">Nucleus</location>
    </subcellularLocation>
</comment>
<evidence type="ECO:0000313" key="7">
    <source>
        <dbReference type="EMBL" id="KAI7735354.1"/>
    </source>
</evidence>
<dbReference type="Proteomes" id="UP001206925">
    <property type="component" value="Unassembled WGS sequence"/>
</dbReference>
<dbReference type="GO" id="GO:0046983">
    <property type="term" value="F:protein dimerization activity"/>
    <property type="evidence" value="ECO:0007669"/>
    <property type="project" value="InterPro"/>
</dbReference>